<sequence>MYIHDCISESATQFWAALGHFGRSPLTLTHILRDRFALGLLPVCPAWWVPEVLTLQPAHADLDIISPSSSPGLSTSNVS</sequence>
<gene>
    <name evidence="1" type="ORF">ElyMa_004331000</name>
</gene>
<protein>
    <submittedName>
        <fullName evidence="1">Uncharacterized protein</fullName>
    </submittedName>
</protein>
<evidence type="ECO:0000313" key="2">
    <source>
        <dbReference type="Proteomes" id="UP000762676"/>
    </source>
</evidence>
<dbReference type="AlphaFoldDB" id="A0AAV4H062"/>
<proteinExistence type="predicted"/>
<dbReference type="Proteomes" id="UP000762676">
    <property type="component" value="Unassembled WGS sequence"/>
</dbReference>
<comment type="caution">
    <text evidence="1">The sequence shown here is derived from an EMBL/GenBank/DDBJ whole genome shotgun (WGS) entry which is preliminary data.</text>
</comment>
<evidence type="ECO:0000313" key="1">
    <source>
        <dbReference type="EMBL" id="GFR91557.1"/>
    </source>
</evidence>
<reference evidence="1 2" key="1">
    <citation type="journal article" date="2021" name="Elife">
        <title>Chloroplast acquisition without the gene transfer in kleptoplastic sea slugs, Plakobranchus ocellatus.</title>
        <authorList>
            <person name="Maeda T."/>
            <person name="Takahashi S."/>
            <person name="Yoshida T."/>
            <person name="Shimamura S."/>
            <person name="Takaki Y."/>
            <person name="Nagai Y."/>
            <person name="Toyoda A."/>
            <person name="Suzuki Y."/>
            <person name="Arimoto A."/>
            <person name="Ishii H."/>
            <person name="Satoh N."/>
            <person name="Nishiyama T."/>
            <person name="Hasebe M."/>
            <person name="Maruyama T."/>
            <person name="Minagawa J."/>
            <person name="Obokata J."/>
            <person name="Shigenobu S."/>
        </authorList>
    </citation>
    <scope>NUCLEOTIDE SEQUENCE [LARGE SCALE GENOMIC DNA]</scope>
</reference>
<keyword evidence="2" id="KW-1185">Reference proteome</keyword>
<dbReference type="EMBL" id="BMAT01008736">
    <property type="protein sequence ID" value="GFR91557.1"/>
    <property type="molecule type" value="Genomic_DNA"/>
</dbReference>
<accession>A0AAV4H062</accession>
<organism evidence="1 2">
    <name type="scientific">Elysia marginata</name>
    <dbReference type="NCBI Taxonomy" id="1093978"/>
    <lineage>
        <taxon>Eukaryota</taxon>
        <taxon>Metazoa</taxon>
        <taxon>Spiralia</taxon>
        <taxon>Lophotrochozoa</taxon>
        <taxon>Mollusca</taxon>
        <taxon>Gastropoda</taxon>
        <taxon>Heterobranchia</taxon>
        <taxon>Euthyneura</taxon>
        <taxon>Panpulmonata</taxon>
        <taxon>Sacoglossa</taxon>
        <taxon>Placobranchoidea</taxon>
        <taxon>Plakobranchidae</taxon>
        <taxon>Elysia</taxon>
    </lineage>
</organism>
<name>A0AAV4H062_9GAST</name>